<dbReference type="GO" id="GO:0004252">
    <property type="term" value="F:serine-type endopeptidase activity"/>
    <property type="evidence" value="ECO:0007669"/>
    <property type="project" value="InterPro"/>
</dbReference>
<evidence type="ECO:0000313" key="8">
    <source>
        <dbReference type="RefSeq" id="XP_026498596.2"/>
    </source>
</evidence>
<dbReference type="InterPro" id="IPR018114">
    <property type="entry name" value="TRYPSIN_HIS"/>
</dbReference>
<evidence type="ECO:0000313" key="7">
    <source>
        <dbReference type="Proteomes" id="UP001652626"/>
    </source>
</evidence>
<dbReference type="SUPFAM" id="SSF50494">
    <property type="entry name" value="Trypsin-like serine proteases"/>
    <property type="match status" value="1"/>
</dbReference>
<reference evidence="8" key="1">
    <citation type="submission" date="2025-08" db="UniProtKB">
        <authorList>
            <consortium name="RefSeq"/>
        </authorList>
    </citation>
    <scope>IDENTIFICATION</scope>
    <source>
        <tissue evidence="8">Whole body</tissue>
    </source>
</reference>
<dbReference type="PANTHER" id="PTHR24256">
    <property type="entry name" value="TRYPTASE-RELATED"/>
    <property type="match status" value="1"/>
</dbReference>
<dbReference type="InterPro" id="IPR051487">
    <property type="entry name" value="Ser/Thr_Proteases_Immune/Dev"/>
</dbReference>
<dbReference type="PROSITE" id="PS00134">
    <property type="entry name" value="TRYPSIN_HIS"/>
    <property type="match status" value="1"/>
</dbReference>
<feature type="signal peptide" evidence="5">
    <location>
        <begin position="1"/>
        <end position="20"/>
    </location>
</feature>
<dbReference type="OrthoDB" id="10061449at2759"/>
<dbReference type="GeneID" id="113402529"/>
<name>A0A8B8ISA2_VANTA</name>
<keyword evidence="5" id="KW-0732">Signal</keyword>
<keyword evidence="3" id="KW-0378">Hydrolase</keyword>
<feature type="transmembrane region" description="Helical" evidence="4">
    <location>
        <begin position="293"/>
        <end position="314"/>
    </location>
</feature>
<dbReference type="PROSITE" id="PS00135">
    <property type="entry name" value="TRYPSIN_SER"/>
    <property type="match status" value="1"/>
</dbReference>
<keyword evidence="4" id="KW-0472">Membrane</keyword>
<evidence type="ECO:0000256" key="1">
    <source>
        <dbReference type="ARBA" id="ARBA00023157"/>
    </source>
</evidence>
<keyword evidence="1" id="KW-1015">Disulfide bond</keyword>
<dbReference type="CDD" id="cd00190">
    <property type="entry name" value="Tryp_SPc"/>
    <property type="match status" value="1"/>
</dbReference>
<dbReference type="RefSeq" id="XP_026498596.2">
    <property type="nucleotide sequence ID" value="XM_026642811.2"/>
</dbReference>
<keyword evidence="7" id="KW-1185">Reference proteome</keyword>
<dbReference type="InterPro" id="IPR033116">
    <property type="entry name" value="TRYPSIN_SER"/>
</dbReference>
<dbReference type="PROSITE" id="PS50240">
    <property type="entry name" value="TRYPSIN_DOM"/>
    <property type="match status" value="1"/>
</dbReference>
<evidence type="ECO:0000256" key="5">
    <source>
        <dbReference type="SAM" id="SignalP"/>
    </source>
</evidence>
<gene>
    <name evidence="8" type="primary">LOC113402529</name>
</gene>
<dbReference type="InterPro" id="IPR001314">
    <property type="entry name" value="Peptidase_S1A"/>
</dbReference>
<dbReference type="InterPro" id="IPR043504">
    <property type="entry name" value="Peptidase_S1_PA_chymotrypsin"/>
</dbReference>
<dbReference type="GO" id="GO:0006508">
    <property type="term" value="P:proteolysis"/>
    <property type="evidence" value="ECO:0007669"/>
    <property type="project" value="UniProtKB-KW"/>
</dbReference>
<dbReference type="PRINTS" id="PR00722">
    <property type="entry name" value="CHYMOTRYPSIN"/>
</dbReference>
<keyword evidence="3" id="KW-0645">Protease</keyword>
<dbReference type="Proteomes" id="UP001652626">
    <property type="component" value="Chromosome 11"/>
</dbReference>
<evidence type="ECO:0000256" key="4">
    <source>
        <dbReference type="SAM" id="Phobius"/>
    </source>
</evidence>
<keyword evidence="4" id="KW-0812">Transmembrane</keyword>
<dbReference type="Pfam" id="PF00089">
    <property type="entry name" value="Trypsin"/>
    <property type="match status" value="1"/>
</dbReference>
<keyword evidence="3" id="KW-0720">Serine protease</keyword>
<evidence type="ECO:0000256" key="3">
    <source>
        <dbReference type="RuleBase" id="RU363034"/>
    </source>
</evidence>
<sequence>MFPKTVFIFLYIFGVSLLQAKNNTVYNDEYVPRVVNGKPGKLGDVPYQVAFKTLIKRSRIYTTFCGGTIIGPTKLLSAAHCFSENPNACQKLCGGGGTPKTLSHKYAVAGNLRNRGYYQEFDSEANGQWRKMKHVVYPPTYAFPKDDIAIVFLFKPFVYNSYVNYVPHAIRLTDYHGKCLVSGYGRISNKASSDKLLLADLTLIPMVRCNQMHRRNMRRFICTSSKFTDVGKGDSGGPLVCMNTGDPNEQPGKGVLVGIVSGHRYHVGSFFTRVSSFRSYIERNKSPRNEKHAIIFLATIYTILAIFISFYLLFINTKYN</sequence>
<organism evidence="7 8">
    <name type="scientific">Vanessa tameamea</name>
    <name type="common">Kamehameha butterfly</name>
    <dbReference type="NCBI Taxonomy" id="334116"/>
    <lineage>
        <taxon>Eukaryota</taxon>
        <taxon>Metazoa</taxon>
        <taxon>Ecdysozoa</taxon>
        <taxon>Arthropoda</taxon>
        <taxon>Hexapoda</taxon>
        <taxon>Insecta</taxon>
        <taxon>Pterygota</taxon>
        <taxon>Neoptera</taxon>
        <taxon>Endopterygota</taxon>
        <taxon>Lepidoptera</taxon>
        <taxon>Glossata</taxon>
        <taxon>Ditrysia</taxon>
        <taxon>Papilionoidea</taxon>
        <taxon>Nymphalidae</taxon>
        <taxon>Nymphalinae</taxon>
        <taxon>Vanessa</taxon>
    </lineage>
</organism>
<proteinExistence type="inferred from homology"/>
<dbReference type="Gene3D" id="2.40.10.10">
    <property type="entry name" value="Trypsin-like serine proteases"/>
    <property type="match status" value="1"/>
</dbReference>
<evidence type="ECO:0000259" key="6">
    <source>
        <dbReference type="PROSITE" id="PS50240"/>
    </source>
</evidence>
<comment type="similarity">
    <text evidence="2">Belongs to the peptidase S1 family. CLIP subfamily.</text>
</comment>
<feature type="domain" description="Peptidase S1" evidence="6">
    <location>
        <begin position="34"/>
        <end position="286"/>
    </location>
</feature>
<dbReference type="SMART" id="SM00020">
    <property type="entry name" value="Tryp_SPc"/>
    <property type="match status" value="1"/>
</dbReference>
<keyword evidence="4" id="KW-1133">Transmembrane helix</keyword>
<dbReference type="OMA" id="MHRRNMR"/>
<protein>
    <submittedName>
        <fullName evidence="8">Transmembrane protease serine 9-like</fullName>
    </submittedName>
</protein>
<dbReference type="InterPro" id="IPR001254">
    <property type="entry name" value="Trypsin_dom"/>
</dbReference>
<feature type="chain" id="PRO_5046097623" evidence="5">
    <location>
        <begin position="21"/>
        <end position="320"/>
    </location>
</feature>
<accession>A0A8B8ISA2</accession>
<dbReference type="InterPro" id="IPR009003">
    <property type="entry name" value="Peptidase_S1_PA"/>
</dbReference>
<dbReference type="AlphaFoldDB" id="A0A8B8ISA2"/>
<evidence type="ECO:0000256" key="2">
    <source>
        <dbReference type="ARBA" id="ARBA00024195"/>
    </source>
</evidence>